<reference evidence="1" key="2">
    <citation type="journal article" date="2020" name="Nat. Commun.">
        <title>Large-scale genome sequencing of mycorrhizal fungi provides insights into the early evolution of symbiotic traits.</title>
        <authorList>
            <person name="Miyauchi S."/>
            <person name="Kiss E."/>
            <person name="Kuo A."/>
            <person name="Drula E."/>
            <person name="Kohler A."/>
            <person name="Sanchez-Garcia M."/>
            <person name="Morin E."/>
            <person name="Andreopoulos B."/>
            <person name="Barry K.W."/>
            <person name="Bonito G."/>
            <person name="Buee M."/>
            <person name="Carver A."/>
            <person name="Chen C."/>
            <person name="Cichocki N."/>
            <person name="Clum A."/>
            <person name="Culley D."/>
            <person name="Crous P.W."/>
            <person name="Fauchery L."/>
            <person name="Girlanda M."/>
            <person name="Hayes R.D."/>
            <person name="Keri Z."/>
            <person name="LaButti K."/>
            <person name="Lipzen A."/>
            <person name="Lombard V."/>
            <person name="Magnuson J."/>
            <person name="Maillard F."/>
            <person name="Murat C."/>
            <person name="Nolan M."/>
            <person name="Ohm R.A."/>
            <person name="Pangilinan J."/>
            <person name="Pereira M.F."/>
            <person name="Perotto S."/>
            <person name="Peter M."/>
            <person name="Pfister S."/>
            <person name="Riley R."/>
            <person name="Sitrit Y."/>
            <person name="Stielow J.B."/>
            <person name="Szollosi G."/>
            <person name="Zifcakova L."/>
            <person name="Stursova M."/>
            <person name="Spatafora J.W."/>
            <person name="Tedersoo L."/>
            <person name="Vaario L.M."/>
            <person name="Yamada A."/>
            <person name="Yan M."/>
            <person name="Wang P."/>
            <person name="Xu J."/>
            <person name="Bruns T."/>
            <person name="Baldrian P."/>
            <person name="Vilgalys R."/>
            <person name="Dunand C."/>
            <person name="Henrissat B."/>
            <person name="Grigoriev I.V."/>
            <person name="Hibbett D."/>
            <person name="Nagy L.G."/>
            <person name="Martin F.M."/>
        </authorList>
    </citation>
    <scope>NUCLEOTIDE SEQUENCE</scope>
    <source>
        <strain evidence="1">Prilba</strain>
    </source>
</reference>
<keyword evidence="2" id="KW-1185">Reference proteome</keyword>
<dbReference type="EMBL" id="WHVB01000014">
    <property type="protein sequence ID" value="KAF8476603.1"/>
    <property type="molecule type" value="Genomic_DNA"/>
</dbReference>
<organism evidence="1 2">
    <name type="scientific">Russula ochroleuca</name>
    <dbReference type="NCBI Taxonomy" id="152965"/>
    <lineage>
        <taxon>Eukaryota</taxon>
        <taxon>Fungi</taxon>
        <taxon>Dikarya</taxon>
        <taxon>Basidiomycota</taxon>
        <taxon>Agaricomycotina</taxon>
        <taxon>Agaricomycetes</taxon>
        <taxon>Russulales</taxon>
        <taxon>Russulaceae</taxon>
        <taxon>Russula</taxon>
    </lineage>
</organism>
<evidence type="ECO:0000313" key="2">
    <source>
        <dbReference type="Proteomes" id="UP000759537"/>
    </source>
</evidence>
<sequence length="365" mass="40365">MREWPRVLLTFDLLLAATQRDPAYSHLVESMLLSSNATSSPSSLCILHEVGCHNQLQYFRGLPSRTRIEPMQATSRLALKGHGVNPFIHPFLIFPIIISPHPTSPPVLLSNMFIILPVAGAFLTHNALASVIGSRDRSMPQIVLSNHDGPAAALPPPDTLEDVDISEGWADPRINGGRFLDFTAPLLGEPLNVILSGLSDPLVLTEDGFREYTKSIGYSNECLGLHLGNIHTADLGDGNDRTPEQYLARQAYFPVWGTCWESVAGGHHFRAWHQNGTYAASGAWFIGASKEEPSQKRHKIVKDGYNLGRDWFVERALAGSHWKGHQIWWRAEVEWRTGLLEPGSKGVNHGIPQDGRVAVLTVFRV</sequence>
<name>A0A9P5T5Y1_9AGAM</name>
<proteinExistence type="predicted"/>
<evidence type="ECO:0000313" key="1">
    <source>
        <dbReference type="EMBL" id="KAF8476603.1"/>
    </source>
</evidence>
<dbReference type="OrthoDB" id="2310204at2759"/>
<accession>A0A9P5T5Y1</accession>
<protein>
    <submittedName>
        <fullName evidence="1">Uncharacterized protein</fullName>
    </submittedName>
</protein>
<gene>
    <name evidence="1" type="ORF">DFH94DRAFT_756845</name>
</gene>
<reference evidence="1" key="1">
    <citation type="submission" date="2019-10" db="EMBL/GenBank/DDBJ databases">
        <authorList>
            <consortium name="DOE Joint Genome Institute"/>
            <person name="Kuo A."/>
            <person name="Miyauchi S."/>
            <person name="Kiss E."/>
            <person name="Drula E."/>
            <person name="Kohler A."/>
            <person name="Sanchez-Garcia M."/>
            <person name="Andreopoulos B."/>
            <person name="Barry K.W."/>
            <person name="Bonito G."/>
            <person name="Buee M."/>
            <person name="Carver A."/>
            <person name="Chen C."/>
            <person name="Cichocki N."/>
            <person name="Clum A."/>
            <person name="Culley D."/>
            <person name="Crous P.W."/>
            <person name="Fauchery L."/>
            <person name="Girlanda M."/>
            <person name="Hayes R."/>
            <person name="Keri Z."/>
            <person name="LaButti K."/>
            <person name="Lipzen A."/>
            <person name="Lombard V."/>
            <person name="Magnuson J."/>
            <person name="Maillard F."/>
            <person name="Morin E."/>
            <person name="Murat C."/>
            <person name="Nolan M."/>
            <person name="Ohm R."/>
            <person name="Pangilinan J."/>
            <person name="Pereira M."/>
            <person name="Perotto S."/>
            <person name="Peter M."/>
            <person name="Riley R."/>
            <person name="Sitrit Y."/>
            <person name="Stielow B."/>
            <person name="Szollosi G."/>
            <person name="Zifcakova L."/>
            <person name="Stursova M."/>
            <person name="Spatafora J.W."/>
            <person name="Tedersoo L."/>
            <person name="Vaario L.-M."/>
            <person name="Yamada A."/>
            <person name="Yan M."/>
            <person name="Wang P."/>
            <person name="Xu J."/>
            <person name="Bruns T."/>
            <person name="Baldrian P."/>
            <person name="Vilgalys R."/>
            <person name="Henrissat B."/>
            <person name="Grigoriev I.V."/>
            <person name="Hibbett D."/>
            <person name="Nagy L.G."/>
            <person name="Martin F.M."/>
        </authorList>
    </citation>
    <scope>NUCLEOTIDE SEQUENCE</scope>
    <source>
        <strain evidence="1">Prilba</strain>
    </source>
</reference>
<dbReference type="Proteomes" id="UP000759537">
    <property type="component" value="Unassembled WGS sequence"/>
</dbReference>
<dbReference type="AlphaFoldDB" id="A0A9P5T5Y1"/>
<comment type="caution">
    <text evidence="1">The sequence shown here is derived from an EMBL/GenBank/DDBJ whole genome shotgun (WGS) entry which is preliminary data.</text>
</comment>